<evidence type="ECO:0000256" key="7">
    <source>
        <dbReference type="PIRSR" id="PIRSR600175-2"/>
    </source>
</evidence>
<keyword evidence="4 8" id="KW-1133">Transmembrane helix</keyword>
<accession>A0AA49X8Z1</accession>
<keyword evidence="5 8" id="KW-0472">Membrane</keyword>
<feature type="transmembrane region" description="Helical" evidence="8">
    <location>
        <begin position="237"/>
        <end position="262"/>
    </location>
</feature>
<keyword evidence="6" id="KW-0915">Sodium</keyword>
<dbReference type="PROSITE" id="PS00754">
    <property type="entry name" value="NA_NEUROTRAN_SYMP_2"/>
    <property type="match status" value="1"/>
</dbReference>
<dbReference type="InterPro" id="IPR000175">
    <property type="entry name" value="Na/ntran_symport"/>
</dbReference>
<protein>
    <submittedName>
        <fullName evidence="9">NTT4</fullName>
    </submittedName>
</protein>
<feature type="binding site" evidence="6">
    <location>
        <position position="312"/>
    </location>
    <ligand>
        <name>Na(+)</name>
        <dbReference type="ChEBI" id="CHEBI:29101"/>
        <label>1</label>
    </ligand>
</feature>
<evidence type="ECO:0000256" key="3">
    <source>
        <dbReference type="ARBA" id="ARBA00022692"/>
    </source>
</evidence>
<proteinExistence type="evidence at transcript level"/>
<name>A0AA49X8Z1_9BIVA</name>
<evidence type="ECO:0000256" key="4">
    <source>
        <dbReference type="ARBA" id="ARBA00022989"/>
    </source>
</evidence>
<feature type="binding site" evidence="6">
    <location>
        <position position="211"/>
    </location>
    <ligand>
        <name>Na(+)</name>
        <dbReference type="ChEBI" id="CHEBI:29101"/>
        <label>1</label>
    </ligand>
</feature>
<sequence length="533" mass="60204">MSEGGMGAWKICPLFQGIGIASAVIVFLVNCDYNVLLSWAFYYFFASFTTRLPWSHCENDWNTPQCGKKLPNISLTDTPGYSLANTTLLYDNVSFVSRDYVSDPVTEFWEIKVLGLSDGIDEPGTIKWDLCLCLLLAWIVVYFCIWKGIKGSGVVMYFTVPAPYILLIILLVRGLTLDGAIDGIKFYLYPDFQKLLNFQVWADAGNQVFYSYSLSLGTLIALGSYNKFNHNSYRDCMLFACMNSFTSLLSGFVIFSVLGFMAKQQGVSVENVAESGPGLAFIAYPEAVAQMPLAPVWSVLFFLLLILLGLDSQFVGVEGLVTFVVDQYPHIIRKGYRREMVIAIICIISFLVGLSMVLEGGMYVFQLFDYYSVSRTIFVIAFIEMLVISYVYGIDRWYDNMELMFGKRITPAIKFCWMFLTPAFILCLFVVGVISYSNLSYERKSVTYLYPTWAIMIGWVMASASIIWIPVVAVYRLWEQEGSLSQRLKESIKPMLMKHQLTSKTKMEDIQYLGAADDDVMANASLRSSDESV</sequence>
<reference evidence="9" key="1">
    <citation type="submission" date="2023-05" db="EMBL/GenBank/DDBJ databases">
        <authorList>
            <person name="Wang S.S."/>
        </authorList>
    </citation>
    <scope>NUCLEOTIDE SEQUENCE</scope>
    <source>
        <strain evidence="9">SLC6</strain>
    </source>
</reference>
<feature type="transmembrane region" description="Helical" evidence="8">
    <location>
        <begin position="154"/>
        <end position="172"/>
    </location>
</feature>
<keyword evidence="7" id="KW-1015">Disulfide bond</keyword>
<dbReference type="GO" id="GO:0005332">
    <property type="term" value="F:gamma-aminobutyric acid:sodium:chloride symporter activity"/>
    <property type="evidence" value="ECO:0007669"/>
    <property type="project" value="TreeGrafter"/>
</dbReference>
<evidence type="ECO:0000256" key="6">
    <source>
        <dbReference type="PIRSR" id="PIRSR600175-1"/>
    </source>
</evidence>
<evidence type="ECO:0000313" key="9">
    <source>
        <dbReference type="EMBL" id="WLN44336.1"/>
    </source>
</evidence>
<feature type="binding site" evidence="6">
    <location>
        <position position="308"/>
    </location>
    <ligand>
        <name>Na(+)</name>
        <dbReference type="ChEBI" id="CHEBI:29101"/>
        <label>1</label>
    </ligand>
</feature>
<dbReference type="EMBL" id="OQ971962">
    <property type="protein sequence ID" value="WLN44336.1"/>
    <property type="molecule type" value="mRNA"/>
</dbReference>
<dbReference type="InterPro" id="IPR037272">
    <property type="entry name" value="SNS_sf"/>
</dbReference>
<feature type="transmembrane region" description="Helical" evidence="8">
    <location>
        <begin position="377"/>
        <end position="394"/>
    </location>
</feature>
<organism evidence="9">
    <name type="scientific">Sinonovacula rivularis</name>
    <dbReference type="NCBI Taxonomy" id="489091"/>
    <lineage>
        <taxon>Eukaryota</taxon>
        <taxon>Metazoa</taxon>
        <taxon>Spiralia</taxon>
        <taxon>Lophotrochozoa</taxon>
        <taxon>Mollusca</taxon>
        <taxon>Bivalvia</taxon>
        <taxon>Autobranchia</taxon>
        <taxon>Heteroconchia</taxon>
        <taxon>Euheterodonta</taxon>
        <taxon>Imparidentia</taxon>
        <taxon>Neoheterodontei</taxon>
        <taxon>Cardiida</taxon>
        <taxon>Tellinoidea</taxon>
        <taxon>Solecurtidae</taxon>
        <taxon>Sinonovacula</taxon>
    </lineage>
</organism>
<keyword evidence="2" id="KW-0813">Transport</keyword>
<evidence type="ECO:0000256" key="5">
    <source>
        <dbReference type="ARBA" id="ARBA00023136"/>
    </source>
</evidence>
<feature type="transmembrane region" description="Helical" evidence="8">
    <location>
        <begin position="208"/>
        <end position="225"/>
    </location>
</feature>
<comment type="subcellular location">
    <subcellularLocation>
        <location evidence="1">Membrane</location>
        <topology evidence="1">Multi-pass membrane protein</topology>
    </subcellularLocation>
</comment>
<feature type="transmembrane region" description="Helical" evidence="8">
    <location>
        <begin position="415"/>
        <end position="436"/>
    </location>
</feature>
<evidence type="ECO:0000256" key="8">
    <source>
        <dbReference type="SAM" id="Phobius"/>
    </source>
</evidence>
<feature type="transmembrane region" description="Helical" evidence="8">
    <location>
        <begin position="6"/>
        <end position="29"/>
    </location>
</feature>
<feature type="transmembrane region" description="Helical" evidence="8">
    <location>
        <begin position="456"/>
        <end position="478"/>
    </location>
</feature>
<feature type="transmembrane region" description="Helical" evidence="8">
    <location>
        <begin position="126"/>
        <end position="145"/>
    </location>
</feature>
<dbReference type="PROSITE" id="PS50267">
    <property type="entry name" value="NA_NEUROTRAN_SYMP_3"/>
    <property type="match status" value="1"/>
</dbReference>
<dbReference type="PRINTS" id="PR00176">
    <property type="entry name" value="NANEUSMPORT"/>
</dbReference>
<evidence type="ECO:0000256" key="2">
    <source>
        <dbReference type="ARBA" id="ARBA00022448"/>
    </source>
</evidence>
<feature type="binding site" evidence="6">
    <location>
        <position position="311"/>
    </location>
    <ligand>
        <name>Na(+)</name>
        <dbReference type="ChEBI" id="CHEBI:29101"/>
        <label>1</label>
    </ligand>
</feature>
<feature type="disulfide bond" evidence="7">
    <location>
        <begin position="57"/>
        <end position="66"/>
    </location>
</feature>
<dbReference type="Pfam" id="PF00209">
    <property type="entry name" value="SNF"/>
    <property type="match status" value="1"/>
</dbReference>
<dbReference type="PANTHER" id="PTHR11616">
    <property type="entry name" value="SODIUM/CHLORIDE DEPENDENT TRANSPORTER"/>
    <property type="match status" value="1"/>
</dbReference>
<keyword evidence="3 8" id="KW-0812">Transmembrane</keyword>
<feature type="transmembrane region" description="Helical" evidence="8">
    <location>
        <begin position="341"/>
        <end position="365"/>
    </location>
</feature>
<dbReference type="PANTHER" id="PTHR11616:SF325">
    <property type="entry name" value="TRANSPORTER"/>
    <property type="match status" value="1"/>
</dbReference>
<evidence type="ECO:0000256" key="1">
    <source>
        <dbReference type="ARBA" id="ARBA00004141"/>
    </source>
</evidence>
<dbReference type="GO" id="GO:0005886">
    <property type="term" value="C:plasma membrane"/>
    <property type="evidence" value="ECO:0007669"/>
    <property type="project" value="TreeGrafter"/>
</dbReference>
<dbReference type="SUPFAM" id="SSF161070">
    <property type="entry name" value="SNF-like"/>
    <property type="match status" value="1"/>
</dbReference>
<feature type="binding site" evidence="6">
    <location>
        <position position="243"/>
    </location>
    <ligand>
        <name>Na(+)</name>
        <dbReference type="ChEBI" id="CHEBI:29101"/>
        <label>1</label>
    </ligand>
</feature>
<feature type="transmembrane region" description="Helical" evidence="8">
    <location>
        <begin position="36"/>
        <end position="54"/>
    </location>
</feature>
<keyword evidence="6" id="KW-0479">Metal-binding</keyword>
<dbReference type="GO" id="GO:0046872">
    <property type="term" value="F:metal ion binding"/>
    <property type="evidence" value="ECO:0007669"/>
    <property type="project" value="UniProtKB-KW"/>
</dbReference>
<feature type="transmembrane region" description="Helical" evidence="8">
    <location>
        <begin position="299"/>
        <end position="321"/>
    </location>
</feature>
<dbReference type="AlphaFoldDB" id="A0AA49X8Z1"/>